<protein>
    <recommendedName>
        <fullName evidence="3">Asparagine synthase</fullName>
    </recommendedName>
</protein>
<evidence type="ECO:0000313" key="1">
    <source>
        <dbReference type="EMBL" id="GEK79694.1"/>
    </source>
</evidence>
<dbReference type="AlphaFoldDB" id="A0AA87URM2"/>
<sequence length="562" mass="60180">MSGYVLVVTDSEQASKLTALFRAEETTTLPLEDGRTLVYVTNSGAISDGVIFQGYGIDHHAERMTFAGASSGRTPDAATPLEGSYFTARIGAQQIRCGADVYGFVPMVWTSGQTLTAVSDSYLTLIAMRRSLGLPCTPDEETIRGRMWLNSMSLQQLGRETYCREIRYATPGTELRIGLSSGSVEERPLNLVDYYTGGFDSHADAVTVAASRMVRTFKTYAETGGLTTLGLSGGTDSRVCLAAALAADMDESLHVATRNNGSADYPIAVSLSERFGFPLNKQDPRVRGTVEKIDDAASWAGTSIGLYDALYTPPGFSRRELPVFSVGGQGAEISKGNFGWRPVTDIGMPTEGMDQSLRALKVIGADPDDRWGSEWHYLAFRNAIHGGRATLSSEYVARPAAQIPLIGLSRSALNDLPAPRKGAPSIVLDMLIKLSPELASLPFDDQRKNASAEYIAARLDRVGGPLDYAALSPYAIAGSGRSSHGILGSHLDIAKAAGFTGNLDPTSLMPRVDVPFRHFHELVPEVVRGWLDAINPSSVKRFGAAAREAGAVGKLLGLTTVM</sequence>
<keyword evidence="2" id="KW-1185">Reference proteome</keyword>
<evidence type="ECO:0008006" key="3">
    <source>
        <dbReference type="Google" id="ProtNLM"/>
    </source>
</evidence>
<dbReference type="RefSeq" id="WP_146793313.1">
    <property type="nucleotide sequence ID" value="NZ_BJUU01000004.1"/>
</dbReference>
<proteinExistence type="predicted"/>
<evidence type="ECO:0000313" key="2">
    <source>
        <dbReference type="Proteomes" id="UP000321749"/>
    </source>
</evidence>
<organism evidence="1 2">
    <name type="scientific">Agrococcus baldri</name>
    <dbReference type="NCBI Taxonomy" id="153730"/>
    <lineage>
        <taxon>Bacteria</taxon>
        <taxon>Bacillati</taxon>
        <taxon>Actinomycetota</taxon>
        <taxon>Actinomycetes</taxon>
        <taxon>Micrococcales</taxon>
        <taxon>Microbacteriaceae</taxon>
        <taxon>Agrococcus</taxon>
    </lineage>
</organism>
<comment type="caution">
    <text evidence="1">The sequence shown here is derived from an EMBL/GenBank/DDBJ whole genome shotgun (WGS) entry which is preliminary data.</text>
</comment>
<dbReference type="EMBL" id="BJUU01000004">
    <property type="protein sequence ID" value="GEK79694.1"/>
    <property type="molecule type" value="Genomic_DNA"/>
</dbReference>
<gene>
    <name evidence="1" type="ORF">ABA31_10450</name>
</gene>
<accession>A0AA87URM2</accession>
<reference evidence="1 2" key="1">
    <citation type="submission" date="2019-07" db="EMBL/GenBank/DDBJ databases">
        <title>Whole genome shotgun sequence of Agrococcus baldri NBRC 103055.</title>
        <authorList>
            <person name="Hosoyama A."/>
            <person name="Uohara A."/>
            <person name="Ohji S."/>
            <person name="Ichikawa N."/>
        </authorList>
    </citation>
    <scope>NUCLEOTIDE SEQUENCE [LARGE SCALE GENOMIC DNA]</scope>
    <source>
        <strain evidence="1 2">NBRC 103055</strain>
    </source>
</reference>
<name>A0AA87URM2_9MICO</name>
<dbReference type="Proteomes" id="UP000321749">
    <property type="component" value="Unassembled WGS sequence"/>
</dbReference>